<dbReference type="EMBL" id="MU251250">
    <property type="protein sequence ID" value="KAG9255550.1"/>
    <property type="molecule type" value="Genomic_DNA"/>
</dbReference>
<accession>A0A9P7ZP01</accession>
<dbReference type="GeneID" id="70294133"/>
<organism evidence="1 2">
    <name type="scientific">Emericellopsis atlantica</name>
    <dbReference type="NCBI Taxonomy" id="2614577"/>
    <lineage>
        <taxon>Eukaryota</taxon>
        <taxon>Fungi</taxon>
        <taxon>Dikarya</taxon>
        <taxon>Ascomycota</taxon>
        <taxon>Pezizomycotina</taxon>
        <taxon>Sordariomycetes</taxon>
        <taxon>Hypocreomycetidae</taxon>
        <taxon>Hypocreales</taxon>
        <taxon>Bionectriaceae</taxon>
        <taxon>Emericellopsis</taxon>
    </lineage>
</organism>
<sequence>MASPPPYDDASPTMAGLAQAATSNPPSYLQVAQSRPHERLTASELPCLVLGDCLIYAESQPQRPLYELSQPPAMCRPQTAAYAVQRFNYQLSSHDGEGNIRNRKRHIYDFSLSISPDLGEGVYIEGKAARKALVAKDAHIAPGPMGKWSSCKVTSDSHMSSKGDLEHFRAGRSVKQRWRRSDQLDWTDTSGRTVATETKLTRREDMSVDRPPRLEIRVVLESRDLDLLVTAWAARIWREAKKDLAEPMSWGKFKRIANTSAGPSSS</sequence>
<dbReference type="Proteomes" id="UP000887229">
    <property type="component" value="Unassembled WGS sequence"/>
</dbReference>
<name>A0A9P7ZP01_9HYPO</name>
<evidence type="ECO:0000313" key="2">
    <source>
        <dbReference type="Proteomes" id="UP000887229"/>
    </source>
</evidence>
<gene>
    <name evidence="1" type="ORF">F5Z01DRAFT_651494</name>
</gene>
<proteinExistence type="predicted"/>
<protein>
    <submittedName>
        <fullName evidence="1">Uncharacterized protein</fullName>
    </submittedName>
</protein>
<dbReference type="RefSeq" id="XP_046119474.1">
    <property type="nucleotide sequence ID" value="XM_046263230.1"/>
</dbReference>
<dbReference type="AlphaFoldDB" id="A0A9P7ZP01"/>
<evidence type="ECO:0000313" key="1">
    <source>
        <dbReference type="EMBL" id="KAG9255550.1"/>
    </source>
</evidence>
<comment type="caution">
    <text evidence="1">The sequence shown here is derived from an EMBL/GenBank/DDBJ whole genome shotgun (WGS) entry which is preliminary data.</text>
</comment>
<dbReference type="OrthoDB" id="4196148at2759"/>
<reference evidence="1" key="1">
    <citation type="journal article" date="2021" name="IMA Fungus">
        <title>Genomic characterization of three marine fungi, including Emericellopsis atlantica sp. nov. with signatures of a generalist lifestyle and marine biomass degradation.</title>
        <authorList>
            <person name="Hagestad O.C."/>
            <person name="Hou L."/>
            <person name="Andersen J.H."/>
            <person name="Hansen E.H."/>
            <person name="Altermark B."/>
            <person name="Li C."/>
            <person name="Kuhnert E."/>
            <person name="Cox R.J."/>
            <person name="Crous P.W."/>
            <person name="Spatafora J.W."/>
            <person name="Lail K."/>
            <person name="Amirebrahimi M."/>
            <person name="Lipzen A."/>
            <person name="Pangilinan J."/>
            <person name="Andreopoulos W."/>
            <person name="Hayes R.D."/>
            <person name="Ng V."/>
            <person name="Grigoriev I.V."/>
            <person name="Jackson S.A."/>
            <person name="Sutton T.D.S."/>
            <person name="Dobson A.D.W."/>
            <person name="Rama T."/>
        </authorList>
    </citation>
    <scope>NUCLEOTIDE SEQUENCE</scope>
    <source>
        <strain evidence="1">TS7</strain>
    </source>
</reference>
<keyword evidence="2" id="KW-1185">Reference proteome</keyword>